<keyword evidence="7 10" id="KW-0067">ATP-binding</keyword>
<keyword evidence="9" id="KW-0829">Tyrosine-protein kinase</keyword>
<dbReference type="InterPro" id="IPR008266">
    <property type="entry name" value="Tyr_kinase_AS"/>
</dbReference>
<keyword evidence="5 13" id="KW-0418">Kinase</keyword>
<dbReference type="Gene3D" id="4.10.1080.10">
    <property type="entry name" value="TSP type-3 repeat"/>
    <property type="match status" value="3"/>
</dbReference>
<dbReference type="CDD" id="cd00192">
    <property type="entry name" value="PTKc"/>
    <property type="match status" value="1"/>
</dbReference>
<name>A0AA35T8D5_GEOBA</name>
<evidence type="ECO:0000256" key="9">
    <source>
        <dbReference type="ARBA" id="ARBA00023137"/>
    </source>
</evidence>
<sequence length="717" mass="78221">MVFSKRDLELTSTVGQGESGLVYKGYLNTALGKELVAVKTGKALFSSGDMERLAKEVATMLSFEHPNVMSLVGVCIEEEIPLLIMPFMSNGCVLEFVKHHREELLCINATAPQIQSATKSLLNICHQITKGMEYLAMEKFVHRDMAARNCMIDRDGVIKVADFGLTEDMYGTAPESIEEDIYNEATDVWSFGVTVWEIFTCGRIPYTGIPAMGLLKELQRGQRLERPDNEACLDEVYEIMMSCWSLDSHARPLFKDLVGSFSDLLERESDYLDLSAQSLCWKETVSHTPPPSSPPTAALPVTQEQGIAAAENEAEDEDYRRSALQIAVMDGQPIMDNCEFLYNPDQSDIDHDRVGDICDNCPELPNQNQLNSGVGNACDPDDDNDGVDDKLDNCQLVANPDQGDCDGDGVGDACDNCRGTPNTNQPDTDDDGIGDICDNCPEVPNQNQSNSDVDLFGNACDPDNDNDGVDDQFDNCQLVANPDQGDCDGDGVGDACDNCRGTPNTNQTDADGDRVGNVCDLDDDNDGIFDERFDQGQDGDDDFCIDIADPDEVDSDSDGDGDYRDNCPQVPNPDQTNSDSDRFGDACDNCPNLPNPGQVDYDGDRIGDKCDPHVSPDNDNDTVLNNRDNCPHVGNPDQADTDGNGVGDACEGSAVLGLESTFVKVNEDAEEAQFCLVIEHPINDCPLSFSFVVYISTINGTAGMYEFVSYPVEHIEK</sequence>
<dbReference type="Gene3D" id="1.10.510.10">
    <property type="entry name" value="Transferase(Phosphotransferase) domain 1"/>
    <property type="match status" value="1"/>
</dbReference>
<keyword evidence="8" id="KW-0472">Membrane</keyword>
<dbReference type="Proteomes" id="UP001174909">
    <property type="component" value="Unassembled WGS sequence"/>
</dbReference>
<dbReference type="EMBL" id="CASHTH010003310">
    <property type="protein sequence ID" value="CAI8043199.1"/>
    <property type="molecule type" value="Genomic_DNA"/>
</dbReference>
<feature type="domain" description="Protein kinase" evidence="12">
    <location>
        <begin position="8"/>
        <end position="265"/>
    </location>
</feature>
<evidence type="ECO:0000259" key="12">
    <source>
        <dbReference type="PROSITE" id="PS50011"/>
    </source>
</evidence>
<dbReference type="InterPro" id="IPR000719">
    <property type="entry name" value="Prot_kinase_dom"/>
</dbReference>
<comment type="caution">
    <text evidence="13">The sequence shown here is derived from an EMBL/GenBank/DDBJ whole genome shotgun (WGS) entry which is preliminary data.</text>
</comment>
<evidence type="ECO:0000313" key="13">
    <source>
        <dbReference type="EMBL" id="CAI8043199.1"/>
    </source>
</evidence>
<dbReference type="InterPro" id="IPR001245">
    <property type="entry name" value="Ser-Thr/Tyr_kinase_cat_dom"/>
</dbReference>
<evidence type="ECO:0000256" key="10">
    <source>
        <dbReference type="PROSITE-ProRule" id="PRU10141"/>
    </source>
</evidence>
<dbReference type="GO" id="GO:0012505">
    <property type="term" value="C:endomembrane system"/>
    <property type="evidence" value="ECO:0007669"/>
    <property type="project" value="UniProtKB-SubCell"/>
</dbReference>
<dbReference type="InterPro" id="IPR028974">
    <property type="entry name" value="TSP_type-3_rpt"/>
</dbReference>
<evidence type="ECO:0000256" key="7">
    <source>
        <dbReference type="ARBA" id="ARBA00022840"/>
    </source>
</evidence>
<dbReference type="GO" id="GO:0005524">
    <property type="term" value="F:ATP binding"/>
    <property type="evidence" value="ECO:0007669"/>
    <property type="project" value="UniProtKB-UniRule"/>
</dbReference>
<keyword evidence="6" id="KW-0106">Calcium</keyword>
<evidence type="ECO:0000256" key="1">
    <source>
        <dbReference type="ARBA" id="ARBA00004308"/>
    </source>
</evidence>
<dbReference type="FunFam" id="1.10.510.10:FF:001512">
    <property type="entry name" value="Receptor tyrosine-protein kinase erbB-2"/>
    <property type="match status" value="1"/>
</dbReference>
<keyword evidence="3" id="KW-0732">Signal</keyword>
<keyword evidence="4 10" id="KW-0547">Nucleotide-binding</keyword>
<dbReference type="PANTHER" id="PTHR10199">
    <property type="entry name" value="THROMBOSPONDIN"/>
    <property type="match status" value="1"/>
</dbReference>
<dbReference type="InterPro" id="IPR017441">
    <property type="entry name" value="Protein_kinase_ATP_BS"/>
</dbReference>
<dbReference type="InterPro" id="IPR003367">
    <property type="entry name" value="Thrombospondin_3-like_rpt"/>
</dbReference>
<dbReference type="Pfam" id="PF02412">
    <property type="entry name" value="TSP_3"/>
    <property type="match status" value="7"/>
</dbReference>
<dbReference type="Pfam" id="PF07714">
    <property type="entry name" value="PK_Tyr_Ser-Thr"/>
    <property type="match status" value="1"/>
</dbReference>
<organism evidence="13 14">
    <name type="scientific">Geodia barretti</name>
    <name type="common">Barrett's horny sponge</name>
    <dbReference type="NCBI Taxonomy" id="519541"/>
    <lineage>
        <taxon>Eukaryota</taxon>
        <taxon>Metazoa</taxon>
        <taxon>Porifera</taxon>
        <taxon>Demospongiae</taxon>
        <taxon>Heteroscleromorpha</taxon>
        <taxon>Tetractinellida</taxon>
        <taxon>Astrophorina</taxon>
        <taxon>Geodiidae</taxon>
        <taxon>Geodia</taxon>
    </lineage>
</organism>
<dbReference type="AlphaFoldDB" id="A0AA35T8D5"/>
<protein>
    <submittedName>
        <fullName evidence="13">Tyrosine-protein kinase transforming protein RYK</fullName>
    </submittedName>
</protein>
<proteinExistence type="predicted"/>
<dbReference type="Gene3D" id="3.30.200.20">
    <property type="entry name" value="Phosphorylase Kinase, domain 1"/>
    <property type="match status" value="1"/>
</dbReference>
<keyword evidence="14" id="KW-1185">Reference proteome</keyword>
<dbReference type="PRINTS" id="PR00109">
    <property type="entry name" value="TYRKINASE"/>
</dbReference>
<evidence type="ECO:0000313" key="14">
    <source>
        <dbReference type="Proteomes" id="UP001174909"/>
    </source>
</evidence>
<accession>A0AA35T8D5</accession>
<evidence type="ECO:0000256" key="3">
    <source>
        <dbReference type="ARBA" id="ARBA00022729"/>
    </source>
</evidence>
<evidence type="ECO:0000256" key="5">
    <source>
        <dbReference type="ARBA" id="ARBA00022777"/>
    </source>
</evidence>
<evidence type="ECO:0000256" key="11">
    <source>
        <dbReference type="SAM" id="MobiDB-lite"/>
    </source>
</evidence>
<dbReference type="InterPro" id="IPR011009">
    <property type="entry name" value="Kinase-like_dom_sf"/>
</dbReference>
<evidence type="ECO:0000256" key="8">
    <source>
        <dbReference type="ARBA" id="ARBA00023136"/>
    </source>
</evidence>
<feature type="binding site" evidence="10">
    <location>
        <position position="39"/>
    </location>
    <ligand>
        <name>ATP</name>
        <dbReference type="ChEBI" id="CHEBI:30616"/>
    </ligand>
</feature>
<dbReference type="GO" id="GO:0004713">
    <property type="term" value="F:protein tyrosine kinase activity"/>
    <property type="evidence" value="ECO:0007669"/>
    <property type="project" value="UniProtKB-KW"/>
</dbReference>
<feature type="compositionally biased region" description="Acidic residues" evidence="11">
    <location>
        <begin position="537"/>
        <end position="560"/>
    </location>
</feature>
<dbReference type="GO" id="GO:0007155">
    <property type="term" value="P:cell adhesion"/>
    <property type="evidence" value="ECO:0007669"/>
    <property type="project" value="InterPro"/>
</dbReference>
<dbReference type="GO" id="GO:0048468">
    <property type="term" value="P:cell development"/>
    <property type="evidence" value="ECO:0007669"/>
    <property type="project" value="UniProtKB-ARBA"/>
</dbReference>
<dbReference type="SUPFAM" id="SSF103647">
    <property type="entry name" value="TSP type-3 repeat"/>
    <property type="match status" value="4"/>
</dbReference>
<evidence type="ECO:0000256" key="6">
    <source>
        <dbReference type="ARBA" id="ARBA00022837"/>
    </source>
</evidence>
<evidence type="ECO:0000256" key="2">
    <source>
        <dbReference type="ARBA" id="ARBA00022679"/>
    </source>
</evidence>
<dbReference type="PROSITE" id="PS00107">
    <property type="entry name" value="PROTEIN_KINASE_ATP"/>
    <property type="match status" value="1"/>
</dbReference>
<dbReference type="PROSITE" id="PS50011">
    <property type="entry name" value="PROTEIN_KINASE_DOM"/>
    <property type="match status" value="1"/>
</dbReference>
<comment type="subcellular location">
    <subcellularLocation>
        <location evidence="1">Endomembrane system</location>
    </subcellularLocation>
</comment>
<dbReference type="SUPFAM" id="SSF56112">
    <property type="entry name" value="Protein kinase-like (PK-like)"/>
    <property type="match status" value="1"/>
</dbReference>
<gene>
    <name evidence="13" type="ORF">GBAR_LOCUS23963</name>
</gene>
<dbReference type="GO" id="GO:0050793">
    <property type="term" value="P:regulation of developmental process"/>
    <property type="evidence" value="ECO:0007669"/>
    <property type="project" value="UniProtKB-ARBA"/>
</dbReference>
<feature type="region of interest" description="Disordered" evidence="11">
    <location>
        <begin position="531"/>
        <end position="589"/>
    </location>
</feature>
<evidence type="ECO:0000256" key="4">
    <source>
        <dbReference type="ARBA" id="ARBA00022741"/>
    </source>
</evidence>
<dbReference type="GO" id="GO:0005509">
    <property type="term" value="F:calcium ion binding"/>
    <property type="evidence" value="ECO:0007669"/>
    <property type="project" value="InterPro"/>
</dbReference>
<reference evidence="13" key="1">
    <citation type="submission" date="2023-03" db="EMBL/GenBank/DDBJ databases">
        <authorList>
            <person name="Steffen K."/>
            <person name="Cardenas P."/>
        </authorList>
    </citation>
    <scope>NUCLEOTIDE SEQUENCE</scope>
</reference>
<dbReference type="PROSITE" id="PS00109">
    <property type="entry name" value="PROTEIN_KINASE_TYR"/>
    <property type="match status" value="1"/>
</dbReference>
<keyword evidence="2" id="KW-0808">Transferase</keyword>